<gene>
    <name evidence="1" type="ORF">COLO4_25754</name>
</gene>
<reference evidence="2" key="1">
    <citation type="submission" date="2013-09" db="EMBL/GenBank/DDBJ databases">
        <title>Corchorus olitorius genome sequencing.</title>
        <authorList>
            <person name="Alam M."/>
            <person name="Haque M.S."/>
            <person name="Islam M.S."/>
            <person name="Emdad E.M."/>
            <person name="Islam M.M."/>
            <person name="Ahmed B."/>
            <person name="Halim A."/>
            <person name="Hossen Q.M.M."/>
            <person name="Hossain M.Z."/>
            <person name="Ahmed R."/>
            <person name="Khan M.M."/>
            <person name="Islam R."/>
            <person name="Rashid M.M."/>
            <person name="Khan S.A."/>
            <person name="Rahman M.S."/>
            <person name="Alam M."/>
            <person name="Yahiya A.S."/>
            <person name="Khan M.S."/>
            <person name="Azam M.S."/>
            <person name="Haque T."/>
            <person name="Lashkar M.Z.H."/>
            <person name="Akhand A.I."/>
            <person name="Morshed G."/>
            <person name="Roy S."/>
            <person name="Uddin K.S."/>
            <person name="Rabeya T."/>
            <person name="Hossain A.S."/>
            <person name="Chowdhury A."/>
            <person name="Snigdha A.R."/>
            <person name="Mortoza M.S."/>
            <person name="Matin S.A."/>
            <person name="Hoque S.M.E."/>
            <person name="Islam M.K."/>
            <person name="Roy D.K."/>
            <person name="Haider R."/>
            <person name="Moosa M.M."/>
            <person name="Elias S.M."/>
            <person name="Hasan A.M."/>
            <person name="Jahan S."/>
            <person name="Shafiuddin M."/>
            <person name="Mahmood N."/>
            <person name="Shommy N.S."/>
        </authorList>
    </citation>
    <scope>NUCLEOTIDE SEQUENCE [LARGE SCALE GENOMIC DNA]</scope>
    <source>
        <strain evidence="2">cv. O-4</strain>
    </source>
</reference>
<keyword evidence="2" id="KW-1185">Reference proteome</keyword>
<proteinExistence type="predicted"/>
<dbReference type="Proteomes" id="UP000187203">
    <property type="component" value="Unassembled WGS sequence"/>
</dbReference>
<organism evidence="1 2">
    <name type="scientific">Corchorus olitorius</name>
    <dbReference type="NCBI Taxonomy" id="93759"/>
    <lineage>
        <taxon>Eukaryota</taxon>
        <taxon>Viridiplantae</taxon>
        <taxon>Streptophyta</taxon>
        <taxon>Embryophyta</taxon>
        <taxon>Tracheophyta</taxon>
        <taxon>Spermatophyta</taxon>
        <taxon>Magnoliopsida</taxon>
        <taxon>eudicotyledons</taxon>
        <taxon>Gunneridae</taxon>
        <taxon>Pentapetalae</taxon>
        <taxon>rosids</taxon>
        <taxon>malvids</taxon>
        <taxon>Malvales</taxon>
        <taxon>Malvaceae</taxon>
        <taxon>Grewioideae</taxon>
        <taxon>Apeibeae</taxon>
        <taxon>Corchorus</taxon>
    </lineage>
</organism>
<accession>A0A1R3I0F1</accession>
<protein>
    <submittedName>
        <fullName evidence="1">Uncharacterized protein</fullName>
    </submittedName>
</protein>
<sequence>MGDLGILPQPKPKDYKIVRFGYGGVAEETAAGIKKLGYEFWS</sequence>
<dbReference type="EMBL" id="AWUE01019124">
    <property type="protein sequence ID" value="OMO75971.1"/>
    <property type="molecule type" value="Genomic_DNA"/>
</dbReference>
<name>A0A1R3I0F1_9ROSI</name>
<evidence type="ECO:0000313" key="2">
    <source>
        <dbReference type="Proteomes" id="UP000187203"/>
    </source>
</evidence>
<comment type="caution">
    <text evidence="1">The sequence shown here is derived from an EMBL/GenBank/DDBJ whole genome shotgun (WGS) entry which is preliminary data.</text>
</comment>
<evidence type="ECO:0000313" key="1">
    <source>
        <dbReference type="EMBL" id="OMO75971.1"/>
    </source>
</evidence>
<dbReference type="AlphaFoldDB" id="A0A1R3I0F1"/>